<evidence type="ECO:0000259" key="15">
    <source>
        <dbReference type="PROSITE" id="PS51671"/>
    </source>
</evidence>
<keyword evidence="8 12" id="KW-0521">NADP</keyword>
<dbReference type="GO" id="GO:0009088">
    <property type="term" value="P:threonine biosynthetic process"/>
    <property type="evidence" value="ECO:0007669"/>
    <property type="project" value="UniProtKB-UniPathway"/>
</dbReference>
<proteinExistence type="inferred from homology"/>
<evidence type="ECO:0000313" key="17">
    <source>
        <dbReference type="Proteomes" id="UP000201169"/>
    </source>
</evidence>
<dbReference type="InterPro" id="IPR005106">
    <property type="entry name" value="Asp/hSer_DH_NAD-bd"/>
</dbReference>
<protein>
    <recommendedName>
        <fullName evidence="5 13">Homoserine dehydrogenase</fullName>
        <ecNumber evidence="4 13">1.1.1.3</ecNumber>
    </recommendedName>
</protein>
<keyword evidence="7 13" id="KW-0791">Threonine biosynthesis</keyword>
<sequence>MKIALLGYGTVGSAVAKVLLENQEIISARCGQILEPVIALARSKKPNSLVPVVNDINEILKRDDIDIYIELMGGIDEPFKLVSKLLKRKKPVVSANKAMLAYHRYELETLAKDTFFGYEASVAGGIPIIRILKEGLSANNIISIKAILNGTSNFILSSMKQKNTSFAEALKEAQNLGYAEADPSFDINGDDAAHKLLILSSIAYGLKAKPEDILIEGISKISADDMYFADEFDLVIKLLGVAKAKNGKIELRVNPSLLPKNTMLAKVDGVMNAISISGDMLKESLYYGEGAGGEATASAVISDIMEFARNSNSSKLPMLGFSSKVNFSLIEKDEIYAKYYLRLRVEDKLGVLSKITKLMCDNEISVDIFLQKPKGKESTLFFTTHHTYERSIKNLIQALKQQDFMKDEVFMMRMENGT</sequence>
<evidence type="ECO:0000256" key="8">
    <source>
        <dbReference type="ARBA" id="ARBA00022857"/>
    </source>
</evidence>
<feature type="binding site" evidence="12">
    <location>
        <position position="97"/>
    </location>
    <ligand>
        <name>NADPH</name>
        <dbReference type="ChEBI" id="CHEBI:57783"/>
    </ligand>
</feature>
<dbReference type="GO" id="GO:0004412">
    <property type="term" value="F:homoserine dehydrogenase activity"/>
    <property type="evidence" value="ECO:0007669"/>
    <property type="project" value="UniProtKB-EC"/>
</dbReference>
<dbReference type="Gene3D" id="3.30.70.260">
    <property type="match status" value="1"/>
</dbReference>
<evidence type="ECO:0000256" key="6">
    <source>
        <dbReference type="ARBA" id="ARBA00022605"/>
    </source>
</evidence>
<comment type="catalytic activity">
    <reaction evidence="13">
        <text>L-homoserine + NADP(+) = L-aspartate 4-semialdehyde + NADPH + H(+)</text>
        <dbReference type="Rhea" id="RHEA:15761"/>
        <dbReference type="ChEBI" id="CHEBI:15378"/>
        <dbReference type="ChEBI" id="CHEBI:57476"/>
        <dbReference type="ChEBI" id="CHEBI:57783"/>
        <dbReference type="ChEBI" id="CHEBI:58349"/>
        <dbReference type="ChEBI" id="CHEBI:537519"/>
        <dbReference type="EC" id="1.1.1.3"/>
    </reaction>
</comment>
<dbReference type="InterPro" id="IPR002912">
    <property type="entry name" value="ACT_dom"/>
</dbReference>
<dbReference type="UniPathway" id="UPA00051">
    <property type="reaction ID" value="UER00465"/>
</dbReference>
<dbReference type="EMBL" id="CP022347">
    <property type="protein sequence ID" value="ASQ31158.1"/>
    <property type="molecule type" value="Genomic_DNA"/>
</dbReference>
<evidence type="ECO:0000256" key="9">
    <source>
        <dbReference type="ARBA" id="ARBA00023002"/>
    </source>
</evidence>
<dbReference type="UniPathway" id="UPA00050">
    <property type="reaction ID" value="UER00063"/>
</dbReference>
<dbReference type="Pfam" id="PF03447">
    <property type="entry name" value="NAD_binding_3"/>
    <property type="match status" value="1"/>
</dbReference>
<dbReference type="InterPro" id="IPR016204">
    <property type="entry name" value="HDH"/>
</dbReference>
<dbReference type="KEGG" id="cavi:CAV_1552"/>
<dbReference type="InterPro" id="IPR019811">
    <property type="entry name" value="HDH_CS"/>
</dbReference>
<feature type="active site" description="Proton donor" evidence="11">
    <location>
        <position position="195"/>
    </location>
</feature>
<evidence type="ECO:0000256" key="13">
    <source>
        <dbReference type="RuleBase" id="RU000579"/>
    </source>
</evidence>
<comment type="pathway">
    <text evidence="2 13">Amino-acid biosynthesis; L-methionine biosynthesis via de novo pathway; L-homoserine from L-aspartate: step 3/3.</text>
</comment>
<feature type="domain" description="ACT" evidence="15">
    <location>
        <begin position="340"/>
        <end position="413"/>
    </location>
</feature>
<feature type="binding site" evidence="12">
    <location>
        <begin position="6"/>
        <end position="13"/>
    </location>
    <ligand>
        <name>NADP(+)</name>
        <dbReference type="ChEBI" id="CHEBI:58349"/>
    </ligand>
</feature>
<dbReference type="GO" id="GO:0009086">
    <property type="term" value="P:methionine biosynthetic process"/>
    <property type="evidence" value="ECO:0007669"/>
    <property type="project" value="UniProtKB-KW"/>
</dbReference>
<evidence type="ECO:0000256" key="14">
    <source>
        <dbReference type="RuleBase" id="RU004171"/>
    </source>
</evidence>
<dbReference type="Pfam" id="PF01842">
    <property type="entry name" value="ACT"/>
    <property type="match status" value="1"/>
</dbReference>
<dbReference type="Proteomes" id="UP000201169">
    <property type="component" value="Chromosome"/>
</dbReference>
<feature type="binding site" evidence="12">
    <location>
        <position position="180"/>
    </location>
    <ligand>
        <name>L-homoserine</name>
        <dbReference type="ChEBI" id="CHEBI:57476"/>
    </ligand>
</feature>
<keyword evidence="10 13" id="KW-0486">Methionine biosynthesis</keyword>
<dbReference type="FunFam" id="3.30.360.10:FF:000005">
    <property type="entry name" value="Homoserine dehydrogenase"/>
    <property type="match status" value="1"/>
</dbReference>
<evidence type="ECO:0000256" key="7">
    <source>
        <dbReference type="ARBA" id="ARBA00022697"/>
    </source>
</evidence>
<organism evidence="16 17">
    <name type="scientific">Campylobacter avium LMG 24591</name>
    <dbReference type="NCBI Taxonomy" id="522484"/>
    <lineage>
        <taxon>Bacteria</taxon>
        <taxon>Pseudomonadati</taxon>
        <taxon>Campylobacterota</taxon>
        <taxon>Epsilonproteobacteria</taxon>
        <taxon>Campylobacterales</taxon>
        <taxon>Campylobacteraceae</taxon>
        <taxon>Campylobacter</taxon>
    </lineage>
</organism>
<dbReference type="SUPFAM" id="SSF55347">
    <property type="entry name" value="Glyceraldehyde-3-phosphate dehydrogenase-like, C-terminal domain"/>
    <property type="match status" value="1"/>
</dbReference>
<dbReference type="PANTHER" id="PTHR43331">
    <property type="entry name" value="HOMOSERINE DEHYDROGENASE"/>
    <property type="match status" value="1"/>
</dbReference>
<evidence type="ECO:0000256" key="5">
    <source>
        <dbReference type="ARBA" id="ARBA00013376"/>
    </source>
</evidence>
<evidence type="ECO:0000256" key="12">
    <source>
        <dbReference type="PIRSR" id="PIRSR000098-2"/>
    </source>
</evidence>
<dbReference type="OrthoDB" id="9808167at2"/>
<evidence type="ECO:0000256" key="1">
    <source>
        <dbReference type="ARBA" id="ARBA00005056"/>
    </source>
</evidence>
<comment type="pathway">
    <text evidence="1 13">Amino-acid biosynthesis; L-threonine biosynthesis; L-threonine from L-aspartate: step 3/5.</text>
</comment>
<accession>A0A222MZM9</accession>
<name>A0A222MZM9_9BACT</name>
<dbReference type="NCBIfam" id="NF004976">
    <property type="entry name" value="PRK06349.1"/>
    <property type="match status" value="1"/>
</dbReference>
<comment type="similarity">
    <text evidence="3 14">Belongs to the homoserine dehydrogenase family.</text>
</comment>
<dbReference type="CDD" id="cd04881">
    <property type="entry name" value="ACT_HSDH-Hom"/>
    <property type="match status" value="1"/>
</dbReference>
<evidence type="ECO:0000256" key="4">
    <source>
        <dbReference type="ARBA" id="ARBA00013213"/>
    </source>
</evidence>
<evidence type="ECO:0000256" key="3">
    <source>
        <dbReference type="ARBA" id="ARBA00006753"/>
    </source>
</evidence>
<keyword evidence="6 13" id="KW-0028">Amino-acid biosynthesis</keyword>
<dbReference type="PROSITE" id="PS01042">
    <property type="entry name" value="HOMOSER_DHGENASE"/>
    <property type="match status" value="1"/>
</dbReference>
<evidence type="ECO:0000313" key="16">
    <source>
        <dbReference type="EMBL" id="ASQ31158.1"/>
    </source>
</evidence>
<dbReference type="PANTHER" id="PTHR43331:SF1">
    <property type="entry name" value="HOMOSERINE DEHYDROGENASE"/>
    <property type="match status" value="1"/>
</dbReference>
<dbReference type="AlphaFoldDB" id="A0A222MZM9"/>
<reference evidence="16 17" key="1">
    <citation type="submission" date="2017-07" db="EMBL/GenBank/DDBJ databases">
        <title>Analysis of two Campylobacter avium genomes and identification of a novel hippuricase gene.</title>
        <authorList>
            <person name="Miller W.G."/>
            <person name="Chapman M.H."/>
            <person name="Yee E."/>
            <person name="Revez J."/>
            <person name="Bono J.L."/>
            <person name="Rossi M."/>
        </authorList>
    </citation>
    <scope>NUCLEOTIDE SEQUENCE [LARGE SCALE GENOMIC DNA]</scope>
    <source>
        <strain evidence="16 17">LMG 24591</strain>
    </source>
</reference>
<keyword evidence="9 13" id="KW-0560">Oxidoreductase</keyword>
<evidence type="ECO:0000256" key="11">
    <source>
        <dbReference type="PIRSR" id="PIRSR000098-1"/>
    </source>
</evidence>
<dbReference type="Pfam" id="PF00742">
    <property type="entry name" value="Homoserine_dh"/>
    <property type="match status" value="1"/>
</dbReference>
<dbReference type="Gene3D" id="3.40.50.720">
    <property type="entry name" value="NAD(P)-binding Rossmann-like Domain"/>
    <property type="match status" value="1"/>
</dbReference>
<evidence type="ECO:0000256" key="10">
    <source>
        <dbReference type="ARBA" id="ARBA00023167"/>
    </source>
</evidence>
<dbReference type="InterPro" id="IPR036291">
    <property type="entry name" value="NAD(P)-bd_dom_sf"/>
</dbReference>
<dbReference type="EC" id="1.1.1.3" evidence="4 13"/>
<dbReference type="RefSeq" id="WP_094325968.1">
    <property type="nucleotide sequence ID" value="NZ_CP022347.1"/>
</dbReference>
<dbReference type="InterPro" id="IPR045865">
    <property type="entry name" value="ACT-like_dom_sf"/>
</dbReference>
<dbReference type="PROSITE" id="PS51671">
    <property type="entry name" value="ACT"/>
    <property type="match status" value="1"/>
</dbReference>
<evidence type="ECO:0000256" key="2">
    <source>
        <dbReference type="ARBA" id="ARBA00005062"/>
    </source>
</evidence>
<dbReference type="SUPFAM" id="SSF51735">
    <property type="entry name" value="NAD(P)-binding Rossmann-fold domains"/>
    <property type="match status" value="1"/>
</dbReference>
<dbReference type="GO" id="GO:0050661">
    <property type="term" value="F:NADP binding"/>
    <property type="evidence" value="ECO:0007669"/>
    <property type="project" value="InterPro"/>
</dbReference>
<dbReference type="PIRSF" id="PIRSF000098">
    <property type="entry name" value="Homoser_dehydrog"/>
    <property type="match status" value="1"/>
</dbReference>
<keyword evidence="17" id="KW-1185">Reference proteome</keyword>
<dbReference type="Gene3D" id="3.30.360.10">
    <property type="entry name" value="Dihydrodipicolinate Reductase, domain 2"/>
    <property type="match status" value="1"/>
</dbReference>
<gene>
    <name evidence="16" type="primary">hom</name>
    <name evidence="16" type="ORF">CAV_1552</name>
</gene>
<dbReference type="SUPFAM" id="SSF55021">
    <property type="entry name" value="ACT-like"/>
    <property type="match status" value="1"/>
</dbReference>
<dbReference type="InterPro" id="IPR001342">
    <property type="entry name" value="HDH_cat"/>
</dbReference>